<evidence type="ECO:0000256" key="7">
    <source>
        <dbReference type="ARBA" id="ARBA00023054"/>
    </source>
</evidence>
<feature type="compositionally biased region" description="Polar residues" evidence="11">
    <location>
        <begin position="44"/>
        <end position="54"/>
    </location>
</feature>
<dbReference type="GO" id="GO:0030424">
    <property type="term" value="C:axon"/>
    <property type="evidence" value="ECO:0007669"/>
    <property type="project" value="UniProtKB-SubCell"/>
</dbReference>
<evidence type="ECO:0000256" key="8">
    <source>
        <dbReference type="ARBA" id="ARBA00023273"/>
    </source>
</evidence>
<evidence type="ECO:0000256" key="9">
    <source>
        <dbReference type="ARBA" id="ARBA00023329"/>
    </source>
</evidence>
<evidence type="ECO:0000313" key="12">
    <source>
        <dbReference type="EMBL" id="KAK1904096.1"/>
    </source>
</evidence>
<feature type="region of interest" description="Disordered" evidence="11">
    <location>
        <begin position="366"/>
        <end position="389"/>
    </location>
</feature>
<comment type="subcellular location">
    <subcellularLocation>
        <location evidence="2">Cell projection</location>
        <location evidence="2">Axon</location>
    </subcellularLocation>
    <subcellularLocation>
        <location evidence="1">Cell projection</location>
        <location evidence="1">Dendrite</location>
    </subcellularLocation>
    <subcellularLocation>
        <location evidence="3">Cytoplasmic vesicle</location>
    </subcellularLocation>
</comment>
<protein>
    <submittedName>
        <fullName evidence="12">NEDD4-binding protein 3-A</fullName>
    </submittedName>
</protein>
<comment type="caution">
    <text evidence="12">The sequence shown here is derived from an EMBL/GenBank/DDBJ whole genome shotgun (WGS) entry which is preliminary data.</text>
</comment>
<evidence type="ECO:0000256" key="5">
    <source>
        <dbReference type="ARBA" id="ARBA00022473"/>
    </source>
</evidence>
<proteinExistence type="inferred from homology"/>
<dbReference type="Proteomes" id="UP001228049">
    <property type="component" value="Unassembled WGS sequence"/>
</dbReference>
<gene>
    <name evidence="12" type="ORF">KUDE01_011281</name>
</gene>
<keyword evidence="9" id="KW-0968">Cytoplasmic vesicle</keyword>
<dbReference type="AlphaFoldDB" id="A0AAD9CNI0"/>
<dbReference type="Pfam" id="PF06818">
    <property type="entry name" value="Fez1"/>
    <property type="match status" value="2"/>
</dbReference>
<keyword evidence="6" id="KW-0524">Neurogenesis</keyword>
<evidence type="ECO:0000256" key="2">
    <source>
        <dbReference type="ARBA" id="ARBA00004489"/>
    </source>
</evidence>
<feature type="compositionally biased region" description="Basic and acidic residues" evidence="11">
    <location>
        <begin position="366"/>
        <end position="380"/>
    </location>
</feature>
<evidence type="ECO:0000256" key="4">
    <source>
        <dbReference type="ARBA" id="ARBA00010640"/>
    </source>
</evidence>
<sequence>MATSVQTLPLTRGPKKTFRNPLPLSSRCGMGSVGSLVERPDLSPTKSSRAVPQVRPKQTNGLLKKGFTQRELLNYLNITRREPKAGADGKKDVIPGLSSASGREEDNLYAKVYHKDGTEIDLTKNSLPSAGKYEKARLRSAFKPVTPKNFSSMQNLYPSSKSEDVDHGLSNGLHSGNKAISSVRGISQEDDNLSDSGHNSMNSLPPYRPPFRPHLSHISASMGHINTISSLDRTSLGQKGVGPGGVAIGEMACRSMATLSRLAPYGGEAPPPYEWTLSLSVEEVVRDLEERLVEKEHELKQMKRNLDESEGAIAQVFEGKQRLWEKEVDELKHLYAAKLRQVSQHAQRSQRTLQLQLFKAQQEKNRLQEELDSRNRERSQEAGAMVKRTSPTLEETQWEVCQKSGEISLLKQQLRDSQAEVTQKLSEIFQLKTQLRETRTDLRNKEGQMDALKLVLQGTQRRRCSSPPAHEDGKGAEENPSAGATGVCGGPTEERLRAELLLERRQSEGQAMAFEEERQTWQTEKDKVIRYQKELQASYLEMYYRNEALEKELHQLRAGREQEGAGGAGGGSRNGTLEREVPELRSEREAEKQDDRPSSGLPWIDRIESSEI</sequence>
<feature type="compositionally biased region" description="Basic and acidic residues" evidence="11">
    <location>
        <begin position="576"/>
        <end position="597"/>
    </location>
</feature>
<keyword evidence="8" id="KW-0966">Cell projection</keyword>
<dbReference type="GO" id="GO:0007399">
    <property type="term" value="P:nervous system development"/>
    <property type="evidence" value="ECO:0007669"/>
    <property type="project" value="UniProtKB-KW"/>
</dbReference>
<accession>A0AAD9CNI0</accession>
<comment type="similarity">
    <text evidence="4">Belongs to the N4BP3 family.</text>
</comment>
<feature type="compositionally biased region" description="Gly residues" evidence="11">
    <location>
        <begin position="564"/>
        <end position="573"/>
    </location>
</feature>
<name>A0AAD9CNI0_DISEL</name>
<dbReference type="GO" id="GO:0031410">
    <property type="term" value="C:cytoplasmic vesicle"/>
    <property type="evidence" value="ECO:0007669"/>
    <property type="project" value="UniProtKB-SubCell"/>
</dbReference>
<dbReference type="GO" id="GO:0030425">
    <property type="term" value="C:dendrite"/>
    <property type="evidence" value="ECO:0007669"/>
    <property type="project" value="UniProtKB-SubCell"/>
</dbReference>
<feature type="region of interest" description="Disordered" evidence="11">
    <location>
        <begin position="459"/>
        <end position="490"/>
    </location>
</feature>
<keyword evidence="13" id="KW-1185">Reference proteome</keyword>
<evidence type="ECO:0000256" key="11">
    <source>
        <dbReference type="SAM" id="MobiDB-lite"/>
    </source>
</evidence>
<dbReference type="InterPro" id="IPR033571">
    <property type="entry name" value="N4BP3"/>
</dbReference>
<keyword evidence="7 10" id="KW-0175">Coiled coil</keyword>
<evidence type="ECO:0000256" key="10">
    <source>
        <dbReference type="SAM" id="Coils"/>
    </source>
</evidence>
<reference evidence="12" key="1">
    <citation type="submission" date="2023-04" db="EMBL/GenBank/DDBJ databases">
        <title>Chromosome-level genome of Chaenocephalus aceratus.</title>
        <authorList>
            <person name="Park H."/>
        </authorList>
    </citation>
    <scope>NUCLEOTIDE SEQUENCE</scope>
    <source>
        <strain evidence="12">DE</strain>
        <tissue evidence="12">Muscle</tissue>
    </source>
</reference>
<keyword evidence="5" id="KW-0217">Developmental protein</keyword>
<dbReference type="PANTHER" id="PTHR32274">
    <property type="entry name" value="NEDD4-BINDING PROTEIN 3"/>
    <property type="match status" value="1"/>
</dbReference>
<dbReference type="PANTHER" id="PTHR32274:SF1">
    <property type="entry name" value="NEDD4-BINDING PROTEIN 3"/>
    <property type="match status" value="1"/>
</dbReference>
<evidence type="ECO:0000256" key="1">
    <source>
        <dbReference type="ARBA" id="ARBA00004279"/>
    </source>
</evidence>
<evidence type="ECO:0000313" key="13">
    <source>
        <dbReference type="Proteomes" id="UP001228049"/>
    </source>
</evidence>
<evidence type="ECO:0000256" key="6">
    <source>
        <dbReference type="ARBA" id="ARBA00022902"/>
    </source>
</evidence>
<feature type="region of interest" description="Disordered" evidence="11">
    <location>
        <begin position="1"/>
        <end position="54"/>
    </location>
</feature>
<evidence type="ECO:0000256" key="3">
    <source>
        <dbReference type="ARBA" id="ARBA00004541"/>
    </source>
</evidence>
<organism evidence="12 13">
    <name type="scientific">Dissostichus eleginoides</name>
    <name type="common">Patagonian toothfish</name>
    <name type="synonym">Dissostichus amissus</name>
    <dbReference type="NCBI Taxonomy" id="100907"/>
    <lineage>
        <taxon>Eukaryota</taxon>
        <taxon>Metazoa</taxon>
        <taxon>Chordata</taxon>
        <taxon>Craniata</taxon>
        <taxon>Vertebrata</taxon>
        <taxon>Euteleostomi</taxon>
        <taxon>Actinopterygii</taxon>
        <taxon>Neopterygii</taxon>
        <taxon>Teleostei</taxon>
        <taxon>Neoteleostei</taxon>
        <taxon>Acanthomorphata</taxon>
        <taxon>Eupercaria</taxon>
        <taxon>Perciformes</taxon>
        <taxon>Notothenioidei</taxon>
        <taxon>Nototheniidae</taxon>
        <taxon>Dissostichus</taxon>
    </lineage>
</organism>
<dbReference type="EMBL" id="JASDAP010000004">
    <property type="protein sequence ID" value="KAK1904096.1"/>
    <property type="molecule type" value="Genomic_DNA"/>
</dbReference>
<feature type="region of interest" description="Disordered" evidence="11">
    <location>
        <begin position="555"/>
        <end position="612"/>
    </location>
</feature>
<feature type="coiled-coil region" evidence="10">
    <location>
        <begin position="278"/>
        <end position="312"/>
    </location>
</feature>
<feature type="region of interest" description="Disordered" evidence="11">
    <location>
        <begin position="159"/>
        <end position="179"/>
    </location>
</feature>